<dbReference type="Proteomes" id="UP000310200">
    <property type="component" value="Unassembled WGS sequence"/>
</dbReference>
<name>A0A4S2JLX3_9HYME</name>
<dbReference type="AlphaFoldDB" id="A0A4S2JLX3"/>
<gene>
    <name evidence="2" type="ORF">DBV15_12926</name>
</gene>
<dbReference type="GO" id="GO:0004312">
    <property type="term" value="F:fatty acid synthase activity"/>
    <property type="evidence" value="ECO:0007669"/>
    <property type="project" value="TreeGrafter"/>
</dbReference>
<dbReference type="PANTHER" id="PTHR43775">
    <property type="entry name" value="FATTY ACID SYNTHASE"/>
    <property type="match status" value="1"/>
</dbReference>
<dbReference type="InterPro" id="IPR014031">
    <property type="entry name" value="Ketoacyl_synth_C"/>
</dbReference>
<dbReference type="Gene3D" id="3.40.47.10">
    <property type="match status" value="1"/>
</dbReference>
<evidence type="ECO:0000313" key="2">
    <source>
        <dbReference type="EMBL" id="TGZ37205.1"/>
    </source>
</evidence>
<proteinExistence type="predicted"/>
<dbReference type="PROSITE" id="PS52004">
    <property type="entry name" value="KS3_2"/>
    <property type="match status" value="1"/>
</dbReference>
<feature type="domain" description="Ketosynthase family 3 (KS3)" evidence="1">
    <location>
        <begin position="1"/>
        <end position="98"/>
    </location>
</feature>
<keyword evidence="3" id="KW-1185">Reference proteome</keyword>
<dbReference type="STRING" id="300112.A0A4S2JLX3"/>
<accession>A0A4S2JLX3</accession>
<sequence length="98" mass="11007">MGVIYLQKAKNAKRIYAICPHIKTNSDGYKEEGITYPSMLVQSTLLMEFYNECGIPTSCIDYIETHGTATKVGDPQEINAIHNVLCKNRKTPLRAQSQ</sequence>
<organism evidence="2 3">
    <name type="scientific">Temnothorax longispinosus</name>
    <dbReference type="NCBI Taxonomy" id="300112"/>
    <lineage>
        <taxon>Eukaryota</taxon>
        <taxon>Metazoa</taxon>
        <taxon>Ecdysozoa</taxon>
        <taxon>Arthropoda</taxon>
        <taxon>Hexapoda</taxon>
        <taxon>Insecta</taxon>
        <taxon>Pterygota</taxon>
        <taxon>Neoptera</taxon>
        <taxon>Endopterygota</taxon>
        <taxon>Hymenoptera</taxon>
        <taxon>Apocrita</taxon>
        <taxon>Aculeata</taxon>
        <taxon>Formicoidea</taxon>
        <taxon>Formicidae</taxon>
        <taxon>Myrmicinae</taxon>
        <taxon>Temnothorax</taxon>
    </lineage>
</organism>
<dbReference type="GO" id="GO:0006633">
    <property type="term" value="P:fatty acid biosynthetic process"/>
    <property type="evidence" value="ECO:0007669"/>
    <property type="project" value="TreeGrafter"/>
</dbReference>
<reference evidence="2 3" key="1">
    <citation type="journal article" date="2019" name="Philos. Trans. R. Soc. Lond., B, Biol. Sci.">
        <title>Ant behaviour and brain gene expression of defending hosts depend on the ecological success of the intruding social parasite.</title>
        <authorList>
            <person name="Kaur R."/>
            <person name="Stoldt M."/>
            <person name="Jongepier E."/>
            <person name="Feldmeyer B."/>
            <person name="Menzel F."/>
            <person name="Bornberg-Bauer E."/>
            <person name="Foitzik S."/>
        </authorList>
    </citation>
    <scope>NUCLEOTIDE SEQUENCE [LARGE SCALE GENOMIC DNA]</scope>
    <source>
        <tissue evidence="2">Whole body</tissue>
    </source>
</reference>
<dbReference type="InterPro" id="IPR020841">
    <property type="entry name" value="PKS_Beta-ketoAc_synthase_dom"/>
</dbReference>
<dbReference type="InterPro" id="IPR050091">
    <property type="entry name" value="PKS_NRPS_Biosynth_Enz"/>
</dbReference>
<dbReference type="PANTHER" id="PTHR43775:SF23">
    <property type="entry name" value="FATTY ACID SYNTHASE 3"/>
    <property type="match status" value="1"/>
</dbReference>
<dbReference type="EMBL" id="QBLH01003586">
    <property type="protein sequence ID" value="TGZ37205.1"/>
    <property type="molecule type" value="Genomic_DNA"/>
</dbReference>
<dbReference type="SUPFAM" id="SSF53901">
    <property type="entry name" value="Thiolase-like"/>
    <property type="match status" value="1"/>
</dbReference>
<protein>
    <submittedName>
        <fullName evidence="2">Fatty acid synthase</fullName>
    </submittedName>
</protein>
<dbReference type="InterPro" id="IPR016039">
    <property type="entry name" value="Thiolase-like"/>
</dbReference>
<evidence type="ECO:0000259" key="1">
    <source>
        <dbReference type="PROSITE" id="PS52004"/>
    </source>
</evidence>
<evidence type="ECO:0000313" key="3">
    <source>
        <dbReference type="Proteomes" id="UP000310200"/>
    </source>
</evidence>
<comment type="caution">
    <text evidence="2">The sequence shown here is derived from an EMBL/GenBank/DDBJ whole genome shotgun (WGS) entry which is preliminary data.</text>
</comment>
<dbReference type="Pfam" id="PF02801">
    <property type="entry name" value="Ketoacyl-synt_C"/>
    <property type="match status" value="1"/>
</dbReference>